<evidence type="ECO:0000313" key="9">
    <source>
        <dbReference type="Proteomes" id="UP001368500"/>
    </source>
</evidence>
<dbReference type="Gene3D" id="3.30.1490.20">
    <property type="entry name" value="ATP-grasp fold, A domain"/>
    <property type="match status" value="1"/>
</dbReference>
<evidence type="ECO:0000256" key="3">
    <source>
        <dbReference type="ARBA" id="ARBA00022801"/>
    </source>
</evidence>
<dbReference type="RefSeq" id="WP_341372205.1">
    <property type="nucleotide sequence ID" value="NZ_JBBUTF010000001.1"/>
</dbReference>
<dbReference type="InterPro" id="IPR013815">
    <property type="entry name" value="ATP_grasp_subdomain_1"/>
</dbReference>
<dbReference type="Pfam" id="PF01451">
    <property type="entry name" value="LMWPc"/>
    <property type="match status" value="1"/>
</dbReference>
<keyword evidence="6" id="KW-0547">Nucleotide-binding</keyword>
<dbReference type="InterPro" id="IPR023485">
    <property type="entry name" value="Ptyr_pPase"/>
</dbReference>
<evidence type="ECO:0000256" key="2">
    <source>
        <dbReference type="ARBA" id="ARBA00013064"/>
    </source>
</evidence>
<dbReference type="Gene3D" id="3.40.50.2300">
    <property type="match status" value="1"/>
</dbReference>
<keyword evidence="3" id="KW-0378">Hydrolase</keyword>
<comment type="similarity">
    <text evidence="1">Belongs to the low molecular weight phosphotyrosine protein phosphatase family.</text>
</comment>
<dbReference type="Gene3D" id="3.30.470.20">
    <property type="entry name" value="ATP-grasp fold, B domain"/>
    <property type="match status" value="1"/>
</dbReference>
<gene>
    <name evidence="8" type="ORF">AACH11_00355</name>
</gene>
<dbReference type="EC" id="3.1.3.48" evidence="2"/>
<evidence type="ECO:0000256" key="6">
    <source>
        <dbReference type="PROSITE-ProRule" id="PRU00409"/>
    </source>
</evidence>
<name>A0ABU9B5G3_9BURK</name>
<comment type="catalytic activity">
    <reaction evidence="5">
        <text>O-phospho-L-tyrosyl-[protein] + H2O = L-tyrosyl-[protein] + phosphate</text>
        <dbReference type="Rhea" id="RHEA:10684"/>
        <dbReference type="Rhea" id="RHEA-COMP:10136"/>
        <dbReference type="Rhea" id="RHEA-COMP:20101"/>
        <dbReference type="ChEBI" id="CHEBI:15377"/>
        <dbReference type="ChEBI" id="CHEBI:43474"/>
        <dbReference type="ChEBI" id="CHEBI:46858"/>
        <dbReference type="ChEBI" id="CHEBI:61978"/>
        <dbReference type="EC" id="3.1.3.48"/>
    </reaction>
</comment>
<keyword evidence="6" id="KW-0067">ATP-binding</keyword>
<dbReference type="SUPFAM" id="SSF52788">
    <property type="entry name" value="Phosphotyrosine protein phosphatases I"/>
    <property type="match status" value="1"/>
</dbReference>
<dbReference type="PRINTS" id="PR00719">
    <property type="entry name" value="LMWPTPASE"/>
</dbReference>
<dbReference type="PANTHER" id="PTHR11717">
    <property type="entry name" value="LOW MOLECULAR WEIGHT PROTEIN TYROSINE PHOSPHATASE"/>
    <property type="match status" value="1"/>
</dbReference>
<accession>A0ABU9B5G3</accession>
<dbReference type="InterPro" id="IPR050438">
    <property type="entry name" value="LMW_PTPase"/>
</dbReference>
<dbReference type="EMBL" id="JBBUTF010000001">
    <property type="protein sequence ID" value="MEK8024419.1"/>
    <property type="molecule type" value="Genomic_DNA"/>
</dbReference>
<evidence type="ECO:0000259" key="7">
    <source>
        <dbReference type="PROSITE" id="PS50975"/>
    </source>
</evidence>
<protein>
    <recommendedName>
        <fullName evidence="2">protein-tyrosine-phosphatase</fullName>
        <ecNumber evidence="2">3.1.3.48</ecNumber>
    </recommendedName>
</protein>
<dbReference type="SMART" id="SM00226">
    <property type="entry name" value="LMWPc"/>
    <property type="match status" value="1"/>
</dbReference>
<organism evidence="8 9">
    <name type="scientific">Pseudaquabacterium rugosum</name>
    <dbReference type="NCBI Taxonomy" id="2984194"/>
    <lineage>
        <taxon>Bacteria</taxon>
        <taxon>Pseudomonadati</taxon>
        <taxon>Pseudomonadota</taxon>
        <taxon>Betaproteobacteria</taxon>
        <taxon>Burkholderiales</taxon>
        <taxon>Sphaerotilaceae</taxon>
        <taxon>Pseudaquabacterium</taxon>
    </lineage>
</organism>
<dbReference type="SUPFAM" id="SSF56059">
    <property type="entry name" value="Glutathione synthetase ATP-binding domain-like"/>
    <property type="match status" value="1"/>
</dbReference>
<sequence length="593" mass="65269">MPPESSPRPSAARAPVLVLDADQASALAIVRSLARQGLTVRVAASSDGAIATRSRHVTEALRYPDPLREAAAFVDWVAERQRRQPQELVIPVTERTVVPLMRAHARLPDAARLAIAPPAALEQVLDKSRTVALARELDVPVPHSWPVEALDALDAFLAMMDGPQGWGWPVVVKPTRSVGQGGGQAVQLSVSYAHDATGLRQQVQHALRYGQVMLQEYFRGDGVGIELIARHGEIRHAFQHRRLHEVPLTGGGSSLRVSDPIVPALLEASRRLVRSLGWHGVAMVEFKHEPRSGAFRLMEINGRFWGSLPLAIAAGADFPAMLHELMTTGEVRERPPARTGVLCRHLARDLDWVEHVLRKAAPPQLVRLPSHGQVLRDSLSVLSPRHHFDVQSWRDPWPGLVDAGRLVRHQWRRVSEQLQQRRALRRAWQDARARQRSMAAAGAPQRVLFLCYGNINRSALAHAHADARGLAAGWRTDSAGFHAPAGRPADPMMVETAAAAGVDLGTWRSHTLSHEQIAQADLILAMELAHLDRLAREHPQARGKAFLLGAPLADDAGRAEIPDPYGQPRATYQRVCDQVRRAVDAWLGPRPHP</sequence>
<evidence type="ECO:0000256" key="1">
    <source>
        <dbReference type="ARBA" id="ARBA00011063"/>
    </source>
</evidence>
<dbReference type="Pfam" id="PF15632">
    <property type="entry name" value="ATPgrasp_Ter"/>
    <property type="match status" value="1"/>
</dbReference>
<dbReference type="InterPro" id="IPR017867">
    <property type="entry name" value="Tyr_phospatase_low_mol_wt"/>
</dbReference>
<dbReference type="InterPro" id="IPR011761">
    <property type="entry name" value="ATP-grasp"/>
</dbReference>
<comment type="caution">
    <text evidence="8">The sequence shown here is derived from an EMBL/GenBank/DDBJ whole genome shotgun (WGS) entry which is preliminary data.</text>
</comment>
<keyword evidence="9" id="KW-1185">Reference proteome</keyword>
<dbReference type="PROSITE" id="PS50975">
    <property type="entry name" value="ATP_GRASP"/>
    <property type="match status" value="1"/>
</dbReference>
<dbReference type="Proteomes" id="UP001368500">
    <property type="component" value="Unassembled WGS sequence"/>
</dbReference>
<proteinExistence type="inferred from homology"/>
<evidence type="ECO:0000256" key="5">
    <source>
        <dbReference type="ARBA" id="ARBA00051722"/>
    </source>
</evidence>
<reference evidence="8 9" key="1">
    <citation type="submission" date="2024-04" db="EMBL/GenBank/DDBJ databases">
        <title>Novel species of the genus Ideonella isolated from streams.</title>
        <authorList>
            <person name="Lu H."/>
        </authorList>
    </citation>
    <scope>NUCLEOTIDE SEQUENCE [LARGE SCALE GENOMIC DNA]</scope>
    <source>
        <strain evidence="8 9">BYS139W</strain>
    </source>
</reference>
<dbReference type="PANTHER" id="PTHR11717:SF31">
    <property type="entry name" value="LOW MOLECULAR WEIGHT PROTEIN-TYROSINE-PHOSPHATASE ETP-RELATED"/>
    <property type="match status" value="1"/>
</dbReference>
<evidence type="ECO:0000313" key="8">
    <source>
        <dbReference type="EMBL" id="MEK8024419.1"/>
    </source>
</evidence>
<feature type="domain" description="ATP-grasp" evidence="7">
    <location>
        <begin position="131"/>
        <end position="327"/>
    </location>
</feature>
<evidence type="ECO:0000256" key="4">
    <source>
        <dbReference type="ARBA" id="ARBA00022912"/>
    </source>
</evidence>
<keyword evidence="4" id="KW-0904">Protein phosphatase</keyword>
<dbReference type="InterPro" id="IPR036196">
    <property type="entry name" value="Ptyr_pPase_sf"/>
</dbReference>